<dbReference type="CDD" id="cd00796">
    <property type="entry name" value="INT_Rci_Hp1_C"/>
    <property type="match status" value="1"/>
</dbReference>
<gene>
    <name evidence="4" type="primary">xerD_3</name>
    <name evidence="4" type="ORF">GMA8713_02496</name>
</gene>
<proteinExistence type="predicted"/>
<organism evidence="4 5">
    <name type="scientific">Grimontia marina</name>
    <dbReference type="NCBI Taxonomy" id="646534"/>
    <lineage>
        <taxon>Bacteria</taxon>
        <taxon>Pseudomonadati</taxon>
        <taxon>Pseudomonadota</taxon>
        <taxon>Gammaproteobacteria</taxon>
        <taxon>Vibrionales</taxon>
        <taxon>Vibrionaceae</taxon>
        <taxon>Grimontia</taxon>
    </lineage>
</organism>
<keyword evidence="1" id="KW-0229">DNA integration</keyword>
<dbReference type="PROSITE" id="PS51898">
    <property type="entry name" value="TYR_RECOMBINASE"/>
    <property type="match status" value="1"/>
</dbReference>
<dbReference type="GO" id="GO:0006310">
    <property type="term" value="P:DNA recombination"/>
    <property type="evidence" value="ECO:0007669"/>
    <property type="project" value="UniProtKB-KW"/>
</dbReference>
<dbReference type="PANTHER" id="PTHR30349">
    <property type="entry name" value="PHAGE INTEGRASE-RELATED"/>
    <property type="match status" value="1"/>
</dbReference>
<dbReference type="EMBL" id="FIZY01000021">
    <property type="protein sequence ID" value="CZF83140.1"/>
    <property type="molecule type" value="Genomic_DNA"/>
</dbReference>
<dbReference type="InterPro" id="IPR050090">
    <property type="entry name" value="Tyrosine_recombinase_XerCD"/>
</dbReference>
<accession>A0A128F9G1</accession>
<evidence type="ECO:0000256" key="1">
    <source>
        <dbReference type="ARBA" id="ARBA00022908"/>
    </source>
</evidence>
<reference evidence="5" key="1">
    <citation type="submission" date="2016-02" db="EMBL/GenBank/DDBJ databases">
        <authorList>
            <person name="Rodrigo-Torres Lidia"/>
            <person name="Arahal R.David."/>
        </authorList>
    </citation>
    <scope>NUCLEOTIDE SEQUENCE [LARGE SCALE GENOMIC DNA]</scope>
    <source>
        <strain evidence="5">CECT 8713</strain>
    </source>
</reference>
<evidence type="ECO:0000313" key="4">
    <source>
        <dbReference type="EMBL" id="CZF83140.1"/>
    </source>
</evidence>
<dbReference type="InterPro" id="IPR013762">
    <property type="entry name" value="Integrase-like_cat_sf"/>
</dbReference>
<keyword evidence="2" id="KW-0233">DNA recombination</keyword>
<keyword evidence="5" id="KW-1185">Reference proteome</keyword>
<dbReference type="SUPFAM" id="SSF56349">
    <property type="entry name" value="DNA breaking-rejoining enzymes"/>
    <property type="match status" value="1"/>
</dbReference>
<dbReference type="RefSeq" id="WP_062710050.1">
    <property type="nucleotide sequence ID" value="NZ_CAWRCI010000021.1"/>
</dbReference>
<dbReference type="PANTHER" id="PTHR30349:SF93">
    <property type="entry name" value="FELS-2 PROPHAGE PROTEIN"/>
    <property type="match status" value="1"/>
</dbReference>
<name>A0A128F9G1_9GAMM</name>
<feature type="domain" description="Tyr recombinase" evidence="3">
    <location>
        <begin position="173"/>
        <end position="333"/>
    </location>
</feature>
<dbReference type="Pfam" id="PF24624">
    <property type="entry name" value="Int_N"/>
    <property type="match status" value="1"/>
</dbReference>
<dbReference type="AlphaFoldDB" id="A0A128F9G1"/>
<dbReference type="Gene3D" id="1.10.443.10">
    <property type="entry name" value="Intergrase catalytic core"/>
    <property type="match status" value="1"/>
</dbReference>
<dbReference type="InterPro" id="IPR011010">
    <property type="entry name" value="DNA_brk_join_enz"/>
</dbReference>
<dbReference type="GO" id="GO:0003677">
    <property type="term" value="F:DNA binding"/>
    <property type="evidence" value="ECO:0007669"/>
    <property type="project" value="InterPro"/>
</dbReference>
<dbReference type="InterPro" id="IPR002104">
    <property type="entry name" value="Integrase_catalytic"/>
</dbReference>
<sequence>MTVRNLKDGSKKPWLCECYPSGREGKRIRKRFTTKAEANQFEHFTMQQVKDSPWLGEKVDNRRLLDMVDIWHRAHGFSLAQGKYTLNRLNFIAESLGNPLAAQFSAKMWTTYREQRIAGLVKNAKGKFVAVKTSTVNHDQAVFNAMIEELIRTGEWRWDNPLGKVRSFKQHETEMAFLTDEQITAVLAAAKVHTNTSLYPIIKVCLATGARFKEAEQLRGSQLSQYKITFSKTKGKKNRTVPISPALYDEIYQPTSGRLFKNCYTSMWQMIDDLIPDLPEGQATHVFRHTFASHFMMKGGNIVVLQRILGHTDIKHTMRYAHFAPDHLEDAITKNPISHLF</sequence>
<dbReference type="InterPro" id="IPR057084">
    <property type="entry name" value="Int_N"/>
</dbReference>
<evidence type="ECO:0000313" key="5">
    <source>
        <dbReference type="Proteomes" id="UP000073601"/>
    </source>
</evidence>
<dbReference type="GO" id="GO:0015074">
    <property type="term" value="P:DNA integration"/>
    <property type="evidence" value="ECO:0007669"/>
    <property type="project" value="UniProtKB-KW"/>
</dbReference>
<dbReference type="OrthoDB" id="9795573at2"/>
<dbReference type="Pfam" id="PF00589">
    <property type="entry name" value="Phage_integrase"/>
    <property type="match status" value="1"/>
</dbReference>
<evidence type="ECO:0000256" key="2">
    <source>
        <dbReference type="ARBA" id="ARBA00023172"/>
    </source>
</evidence>
<dbReference type="Proteomes" id="UP000073601">
    <property type="component" value="Unassembled WGS sequence"/>
</dbReference>
<protein>
    <submittedName>
        <fullName evidence="4">Tyrosine recombinase XerD</fullName>
    </submittedName>
</protein>
<evidence type="ECO:0000259" key="3">
    <source>
        <dbReference type="PROSITE" id="PS51898"/>
    </source>
</evidence>